<keyword evidence="2" id="KW-1015">Disulfide bond</keyword>
<sequence>MFLNPSPDPSQGLIHATRVTGPWGQCHHSKCGYPGLQYRDVRCQLPSGQPVMPENCEGLLRPKDTQECFAVCDAAHSGELSPSGCCPPEGGEQSPRQGEVILDTNHLNLDPTEVEWVVSQWSSCRLAPNVSKCGRNSGIRYRNVSCERKDRREFKDEYLCLRVERKPSVTEPCELLCRQDCVTTPWNEWTNCDVTCQVTNRTRTRNIVIPPRHRGDHCPAFSQMLPCDNCSETYTYVFGDWGPCKSFTYKGEQVHHLIGHQTRDVNCLQSKGTITSLRNCAEKLPDTLIVKHQSCIIPQDCQLTTWSSLVPYNSSCLAPDGSIVPGFMIRTRQVVQLPLGDGLPAPLTSWSSARWYNSSWSVCEVVPGYSHCGTGIQTKRAICVSVGEDGVERPVDESLCPDPKPLSVQSCHTDCNWDCSVSQWTSWSPCQNGECSSSTIDHIRRRHIRMGKCSGKRFRTREVLTLPGPGGKSCPHLSETQLCKPEPCFRWNVTYGECEPSTRGGCGKGTRQRQSDCVDRTGVKVNARSCWEHEAVNRPWEECEVPCPDDCVLSEWSGWSVCPDPCERTVQGPFTRQRTRRILAYSGQGHVRCPAPQALRQVEACAASVECAVYQWEASAWGSCTLLDPNTQCGHGIQHREVGCYTPTGTQMVDQRCMESVKPRTTQDCMVECPIDCHYTEWSEWSDCGATCRAVTARQLLPRQSRQRFILTYAQNGGESCPYNLDEERQCLNLPVVYSRLVSADKARVAGQDLCGTQIGYLRCRVPSYRRPCVFQMSRVATLTDRSGSERVSGEVVVHAASGGELSTSRAPVNV</sequence>
<dbReference type="InterPro" id="IPR000884">
    <property type="entry name" value="TSP1_rpt"/>
</dbReference>
<feature type="domain" description="Spondin-like TSP1" evidence="4">
    <location>
        <begin position="677"/>
        <end position="732"/>
    </location>
</feature>
<keyword evidence="1" id="KW-0732">Signal</keyword>
<evidence type="ECO:0000313" key="5">
    <source>
        <dbReference type="EMBL" id="PVD37228.1"/>
    </source>
</evidence>
<protein>
    <recommendedName>
        <fullName evidence="4">Spondin-like TSP1 domain-containing protein</fullName>
    </recommendedName>
</protein>
<accession>A0A2T7PUY4</accession>
<dbReference type="PROSITE" id="PS50092">
    <property type="entry name" value="TSP1"/>
    <property type="match status" value="5"/>
</dbReference>
<dbReference type="PANTHER" id="PTHR11311">
    <property type="entry name" value="SPONDIN"/>
    <property type="match status" value="1"/>
</dbReference>
<dbReference type="AlphaFoldDB" id="A0A2T7PUY4"/>
<evidence type="ECO:0000256" key="1">
    <source>
        <dbReference type="ARBA" id="ARBA00022729"/>
    </source>
</evidence>
<dbReference type="InterPro" id="IPR044004">
    <property type="entry name" value="TSP1_spondin_dom"/>
</dbReference>
<dbReference type="Gene3D" id="2.20.100.10">
    <property type="entry name" value="Thrombospondin type-1 (TSP1) repeat"/>
    <property type="match status" value="5"/>
</dbReference>
<dbReference type="Pfam" id="PF19028">
    <property type="entry name" value="TSP1_spondin"/>
    <property type="match status" value="2"/>
</dbReference>
<evidence type="ECO:0000259" key="4">
    <source>
        <dbReference type="Pfam" id="PF19028"/>
    </source>
</evidence>
<dbReference type="OrthoDB" id="5814848at2759"/>
<dbReference type="InterPro" id="IPR051418">
    <property type="entry name" value="Spondin/Thrombospondin_T1"/>
</dbReference>
<evidence type="ECO:0000256" key="2">
    <source>
        <dbReference type="ARBA" id="ARBA00023157"/>
    </source>
</evidence>
<proteinExistence type="predicted"/>
<dbReference type="SMART" id="SM00209">
    <property type="entry name" value="TSP1"/>
    <property type="match status" value="6"/>
</dbReference>
<dbReference type="SUPFAM" id="SSF82895">
    <property type="entry name" value="TSP-1 type 1 repeat"/>
    <property type="match status" value="4"/>
</dbReference>
<organism evidence="5 6">
    <name type="scientific">Pomacea canaliculata</name>
    <name type="common">Golden apple snail</name>
    <dbReference type="NCBI Taxonomy" id="400727"/>
    <lineage>
        <taxon>Eukaryota</taxon>
        <taxon>Metazoa</taxon>
        <taxon>Spiralia</taxon>
        <taxon>Lophotrochozoa</taxon>
        <taxon>Mollusca</taxon>
        <taxon>Gastropoda</taxon>
        <taxon>Caenogastropoda</taxon>
        <taxon>Architaenioglossa</taxon>
        <taxon>Ampullarioidea</taxon>
        <taxon>Ampullariidae</taxon>
        <taxon>Pomacea</taxon>
    </lineage>
</organism>
<comment type="caution">
    <text evidence="5">The sequence shown here is derived from an EMBL/GenBank/DDBJ whole genome shotgun (WGS) entry which is preliminary data.</text>
</comment>
<dbReference type="Proteomes" id="UP000245119">
    <property type="component" value="Linkage Group LG2"/>
</dbReference>
<feature type="domain" description="Spondin-like TSP1" evidence="4">
    <location>
        <begin position="181"/>
        <end position="228"/>
    </location>
</feature>
<name>A0A2T7PUY4_POMCA</name>
<gene>
    <name evidence="5" type="ORF">C0Q70_04223</name>
</gene>
<dbReference type="EMBL" id="PZQS01000002">
    <property type="protein sequence ID" value="PVD37228.1"/>
    <property type="molecule type" value="Genomic_DNA"/>
</dbReference>
<dbReference type="Pfam" id="PF19030">
    <property type="entry name" value="TSP1_ADAMTS"/>
    <property type="match status" value="2"/>
</dbReference>
<dbReference type="PANTHER" id="PTHR11311:SF15">
    <property type="entry name" value="SPONDIN-2"/>
    <property type="match status" value="1"/>
</dbReference>
<dbReference type="InterPro" id="IPR036383">
    <property type="entry name" value="TSP1_rpt_sf"/>
</dbReference>
<evidence type="ECO:0000313" key="6">
    <source>
        <dbReference type="Proteomes" id="UP000245119"/>
    </source>
</evidence>
<keyword evidence="6" id="KW-1185">Reference proteome</keyword>
<keyword evidence="3" id="KW-0325">Glycoprotein</keyword>
<evidence type="ECO:0000256" key="3">
    <source>
        <dbReference type="ARBA" id="ARBA00023180"/>
    </source>
</evidence>
<reference evidence="5 6" key="1">
    <citation type="submission" date="2018-04" db="EMBL/GenBank/DDBJ databases">
        <title>The genome of golden apple snail Pomacea canaliculata provides insight into stress tolerance and invasive adaptation.</title>
        <authorList>
            <person name="Liu C."/>
            <person name="Liu B."/>
            <person name="Ren Y."/>
            <person name="Zhang Y."/>
            <person name="Wang H."/>
            <person name="Li S."/>
            <person name="Jiang F."/>
            <person name="Yin L."/>
            <person name="Zhang G."/>
            <person name="Qian W."/>
            <person name="Fan W."/>
        </authorList>
    </citation>
    <scope>NUCLEOTIDE SEQUENCE [LARGE SCALE GENOMIC DNA]</scope>
    <source>
        <strain evidence="5">SZHN2017</strain>
        <tissue evidence="5">Muscle</tissue>
    </source>
</reference>